<dbReference type="Pfam" id="PF18947">
    <property type="entry name" value="HAMP_2"/>
    <property type="match status" value="1"/>
</dbReference>
<proteinExistence type="inferred from homology"/>
<accession>A0A2U2N4H5</accession>
<dbReference type="FunFam" id="1.10.287.950:FF:000001">
    <property type="entry name" value="Methyl-accepting chemotaxis sensory transducer"/>
    <property type="match status" value="1"/>
</dbReference>
<dbReference type="Pfam" id="PF00015">
    <property type="entry name" value="MCPsignal"/>
    <property type="match status" value="1"/>
</dbReference>
<dbReference type="GO" id="GO:0006935">
    <property type="term" value="P:chemotaxis"/>
    <property type="evidence" value="ECO:0007669"/>
    <property type="project" value="InterPro"/>
</dbReference>
<protein>
    <submittedName>
        <fullName evidence="10">Methyl-accepting chemotaxis protein</fullName>
    </submittedName>
</protein>
<dbReference type="SUPFAM" id="SSF58104">
    <property type="entry name" value="Methyl-accepting chemotaxis protein (MCP) signaling domain"/>
    <property type="match status" value="1"/>
</dbReference>
<sequence>MSSRGSRLGRDPFGGSGTGQHDSGEAPAAPPTPTEREDEAMATARQATTEDPAARLAAADLLSGLSAPLLALDAEGVIQRVNPALEALADARRRDLAAEAPGFAGFAPGERLDEVLPVLRRALRRIERGRAFSETLETGEALLELAIAPVTDARGEVVGATIEWDDQTEKRARQAQQAEAERQIEGLIEEILEGRLDERMDTDGLDGFVERLAGGINRIMEGIARPVRDAAHVLDGLAEGDLERQMAGDYKGEFGRLQESLNQSVGNLRKIVREITEATGNVGSAAAEISQGNQDLSQRTEEQASSLEETASSMEELTSTVRQNAENARQSRQLAGGAREQAEKGGEIADQAVTAMAGIKDSSKRIADIITVIDEIAFQTNLLALNAAVEAARAGEHGRGFGVVAGEVRNLAQRSAEAAKEIKGLIQDSGERVDEGTRLVDAANEALQSIVKAVKQVSDNVEEISAASDEQSAGIEQVNKAVTQLDEVTQQNAALVEQAAAASESLDEQARSLSSMMAFFGDAEAPQPAAAPSRKGAAGAASKPRAGSGAGNGKARSTGNGSARAPARRQASGGNGGGAQAPRAAAAGGDEEWEEF</sequence>
<dbReference type="PANTHER" id="PTHR43531:SF14">
    <property type="entry name" value="METHYL-ACCEPTING CHEMOTAXIS PROTEIN I-RELATED"/>
    <property type="match status" value="1"/>
</dbReference>
<dbReference type="InterPro" id="IPR003660">
    <property type="entry name" value="HAMP_dom"/>
</dbReference>
<reference evidence="10 11" key="1">
    <citation type="submission" date="2018-05" db="EMBL/GenBank/DDBJ databases">
        <title>Spiribacter halobius sp. nov., a moderately halophilic bacterium isolated from marine solar saltern.</title>
        <authorList>
            <person name="Zheng W.-S."/>
            <person name="Lu D.-C."/>
            <person name="Du Z.-J."/>
        </authorList>
    </citation>
    <scope>NUCLEOTIDE SEQUENCE [LARGE SCALE GENOMIC DNA]</scope>
    <source>
        <strain evidence="10 11">E85</strain>
    </source>
</reference>
<dbReference type="GO" id="GO:0005886">
    <property type="term" value="C:plasma membrane"/>
    <property type="evidence" value="ECO:0007669"/>
    <property type="project" value="TreeGrafter"/>
</dbReference>
<evidence type="ECO:0000256" key="7">
    <source>
        <dbReference type="SAM" id="MobiDB-lite"/>
    </source>
</evidence>
<dbReference type="AlphaFoldDB" id="A0A2U2N4H5"/>
<dbReference type="InterPro" id="IPR004089">
    <property type="entry name" value="MCPsignal_dom"/>
</dbReference>
<evidence type="ECO:0000256" key="1">
    <source>
        <dbReference type="ARBA" id="ARBA00004370"/>
    </source>
</evidence>
<dbReference type="PROSITE" id="PS50885">
    <property type="entry name" value="HAMP"/>
    <property type="match status" value="1"/>
</dbReference>
<dbReference type="PANTHER" id="PTHR43531">
    <property type="entry name" value="PROTEIN ICFG"/>
    <property type="match status" value="1"/>
</dbReference>
<dbReference type="CDD" id="cd11386">
    <property type="entry name" value="MCP_signal"/>
    <property type="match status" value="1"/>
</dbReference>
<dbReference type="SMART" id="SM00304">
    <property type="entry name" value="HAMP"/>
    <property type="match status" value="1"/>
</dbReference>
<evidence type="ECO:0000256" key="6">
    <source>
        <dbReference type="SAM" id="Coils"/>
    </source>
</evidence>
<comment type="subcellular location">
    <subcellularLocation>
        <location evidence="1">Membrane</location>
    </subcellularLocation>
</comment>
<evidence type="ECO:0000256" key="5">
    <source>
        <dbReference type="PROSITE-ProRule" id="PRU00284"/>
    </source>
</evidence>
<dbReference type="Pfam" id="PF08448">
    <property type="entry name" value="PAS_4"/>
    <property type="match status" value="1"/>
</dbReference>
<feature type="domain" description="Methyl-accepting transducer" evidence="8">
    <location>
        <begin position="278"/>
        <end position="507"/>
    </location>
</feature>
<feature type="coiled-coil region" evidence="6">
    <location>
        <begin position="478"/>
        <end position="505"/>
    </location>
</feature>
<evidence type="ECO:0000313" key="11">
    <source>
        <dbReference type="Proteomes" id="UP000245474"/>
    </source>
</evidence>
<evidence type="ECO:0000256" key="2">
    <source>
        <dbReference type="ARBA" id="ARBA00022481"/>
    </source>
</evidence>
<dbReference type="SUPFAM" id="SSF55785">
    <property type="entry name" value="PYP-like sensor domain (PAS domain)"/>
    <property type="match status" value="1"/>
</dbReference>
<dbReference type="Gene3D" id="1.10.287.950">
    <property type="entry name" value="Methyl-accepting chemotaxis protein"/>
    <property type="match status" value="1"/>
</dbReference>
<dbReference type="OrthoDB" id="9781845at2"/>
<dbReference type="InterPro" id="IPR013656">
    <property type="entry name" value="PAS_4"/>
</dbReference>
<feature type="compositionally biased region" description="Low complexity" evidence="7">
    <location>
        <begin position="528"/>
        <end position="547"/>
    </location>
</feature>
<comment type="caution">
    <text evidence="10">The sequence shown here is derived from an EMBL/GenBank/DDBJ whole genome shotgun (WGS) entry which is preliminary data.</text>
</comment>
<keyword evidence="3 5" id="KW-0807">Transducer</keyword>
<dbReference type="PRINTS" id="PR00260">
    <property type="entry name" value="CHEMTRNSDUCR"/>
</dbReference>
<dbReference type="GO" id="GO:0004888">
    <property type="term" value="F:transmembrane signaling receptor activity"/>
    <property type="evidence" value="ECO:0007669"/>
    <property type="project" value="InterPro"/>
</dbReference>
<dbReference type="Gene3D" id="3.30.450.20">
    <property type="entry name" value="PAS domain"/>
    <property type="match status" value="1"/>
</dbReference>
<dbReference type="PROSITE" id="PS50111">
    <property type="entry name" value="CHEMOTAXIS_TRANSDUC_2"/>
    <property type="match status" value="1"/>
</dbReference>
<dbReference type="InterPro" id="IPR051310">
    <property type="entry name" value="MCP_chemotaxis"/>
</dbReference>
<feature type="region of interest" description="Disordered" evidence="7">
    <location>
        <begin position="1"/>
        <end position="51"/>
    </location>
</feature>
<evidence type="ECO:0000256" key="3">
    <source>
        <dbReference type="ARBA" id="ARBA00023224"/>
    </source>
</evidence>
<feature type="domain" description="HAMP" evidence="9">
    <location>
        <begin position="221"/>
        <end position="273"/>
    </location>
</feature>
<evidence type="ECO:0000313" key="10">
    <source>
        <dbReference type="EMBL" id="PWG64131.1"/>
    </source>
</evidence>
<organism evidence="10 11">
    <name type="scientific">Sediminicurvatus halobius</name>
    <dbReference type="NCBI Taxonomy" id="2182432"/>
    <lineage>
        <taxon>Bacteria</taxon>
        <taxon>Pseudomonadati</taxon>
        <taxon>Pseudomonadota</taxon>
        <taxon>Gammaproteobacteria</taxon>
        <taxon>Chromatiales</taxon>
        <taxon>Ectothiorhodospiraceae</taxon>
        <taxon>Sediminicurvatus</taxon>
    </lineage>
</organism>
<keyword evidence="2" id="KW-0488">Methylation</keyword>
<name>A0A2U2N4H5_9GAMM</name>
<comment type="similarity">
    <text evidence="4">Belongs to the methyl-accepting chemotaxis (MCP) protein family.</text>
</comment>
<dbReference type="InterPro" id="IPR035965">
    <property type="entry name" value="PAS-like_dom_sf"/>
</dbReference>
<evidence type="ECO:0000259" key="8">
    <source>
        <dbReference type="PROSITE" id="PS50111"/>
    </source>
</evidence>
<feature type="region of interest" description="Disordered" evidence="7">
    <location>
        <begin position="525"/>
        <end position="596"/>
    </location>
</feature>
<evidence type="ECO:0000256" key="4">
    <source>
        <dbReference type="ARBA" id="ARBA00029447"/>
    </source>
</evidence>
<keyword evidence="6" id="KW-0175">Coiled coil</keyword>
<dbReference type="Proteomes" id="UP000245474">
    <property type="component" value="Unassembled WGS sequence"/>
</dbReference>
<dbReference type="SMART" id="SM00283">
    <property type="entry name" value="MA"/>
    <property type="match status" value="1"/>
</dbReference>
<gene>
    <name evidence="10" type="ORF">DEM34_06435</name>
</gene>
<dbReference type="EMBL" id="QFFI01000007">
    <property type="protein sequence ID" value="PWG64131.1"/>
    <property type="molecule type" value="Genomic_DNA"/>
</dbReference>
<dbReference type="GO" id="GO:0007165">
    <property type="term" value="P:signal transduction"/>
    <property type="evidence" value="ECO:0007669"/>
    <property type="project" value="UniProtKB-KW"/>
</dbReference>
<evidence type="ECO:0000259" key="9">
    <source>
        <dbReference type="PROSITE" id="PS50885"/>
    </source>
</evidence>
<feature type="compositionally biased region" description="Polar residues" evidence="7">
    <location>
        <begin position="290"/>
        <end position="333"/>
    </location>
</feature>
<dbReference type="CDD" id="cd06225">
    <property type="entry name" value="HAMP"/>
    <property type="match status" value="1"/>
</dbReference>
<feature type="region of interest" description="Disordered" evidence="7">
    <location>
        <begin position="286"/>
        <end position="346"/>
    </location>
</feature>
<keyword evidence="11" id="KW-1185">Reference proteome</keyword>
<dbReference type="InterPro" id="IPR004090">
    <property type="entry name" value="Chemotax_Me-accpt_rcpt"/>
</dbReference>